<proteinExistence type="predicted"/>
<reference evidence="1" key="2">
    <citation type="journal article" date="2015" name="Fish Shellfish Immunol.">
        <title>Early steps in the European eel (Anguilla anguilla)-Vibrio vulnificus interaction in the gills: Role of the RtxA13 toxin.</title>
        <authorList>
            <person name="Callol A."/>
            <person name="Pajuelo D."/>
            <person name="Ebbesson L."/>
            <person name="Teles M."/>
            <person name="MacKenzie S."/>
            <person name="Amaro C."/>
        </authorList>
    </citation>
    <scope>NUCLEOTIDE SEQUENCE</scope>
</reference>
<accession>A0A0E9SGJ0</accession>
<protein>
    <submittedName>
        <fullName evidence="1">Uncharacterized protein</fullName>
    </submittedName>
</protein>
<sequence length="49" mass="5591">MFYNKRVLVIYFHNSAGHVQALPCAPQNPLHTDTDLFFCKTDAPTNLIK</sequence>
<name>A0A0E9SGJ0_ANGAN</name>
<dbReference type="AlphaFoldDB" id="A0A0E9SGJ0"/>
<evidence type="ECO:0000313" key="1">
    <source>
        <dbReference type="EMBL" id="JAH40352.1"/>
    </source>
</evidence>
<reference evidence="1" key="1">
    <citation type="submission" date="2014-11" db="EMBL/GenBank/DDBJ databases">
        <authorList>
            <person name="Amaro Gonzalez C."/>
        </authorList>
    </citation>
    <scope>NUCLEOTIDE SEQUENCE</scope>
</reference>
<organism evidence="1">
    <name type="scientific">Anguilla anguilla</name>
    <name type="common">European freshwater eel</name>
    <name type="synonym">Muraena anguilla</name>
    <dbReference type="NCBI Taxonomy" id="7936"/>
    <lineage>
        <taxon>Eukaryota</taxon>
        <taxon>Metazoa</taxon>
        <taxon>Chordata</taxon>
        <taxon>Craniata</taxon>
        <taxon>Vertebrata</taxon>
        <taxon>Euteleostomi</taxon>
        <taxon>Actinopterygii</taxon>
        <taxon>Neopterygii</taxon>
        <taxon>Teleostei</taxon>
        <taxon>Anguilliformes</taxon>
        <taxon>Anguillidae</taxon>
        <taxon>Anguilla</taxon>
    </lineage>
</organism>
<dbReference type="EMBL" id="GBXM01068225">
    <property type="protein sequence ID" value="JAH40352.1"/>
    <property type="molecule type" value="Transcribed_RNA"/>
</dbReference>